<proteinExistence type="predicted"/>
<organism evidence="1">
    <name type="scientific">Salmonella sp. 14</name>
    <dbReference type="NCBI Taxonomy" id="1179812"/>
    <lineage>
        <taxon>Bacteria</taxon>
        <taxon>Pseudomonadati</taxon>
        <taxon>Pseudomonadota</taxon>
        <taxon>Gammaproteobacteria</taxon>
        <taxon>Enterobacterales</taxon>
        <taxon>Enterobacteriaceae</taxon>
        <taxon>Salmonella</taxon>
    </lineage>
</organism>
<keyword evidence="1" id="KW-0614">Plasmid</keyword>
<dbReference type="InterPro" id="IPR043019">
    <property type="entry name" value="GrlR_sf"/>
</dbReference>
<accession>I3W304</accession>
<dbReference type="AlphaFoldDB" id="I3W304"/>
<name>I3W304_9ENTR</name>
<sequence>MTSGPAYYNLSAGTFRNTGSSEMKDGIYRVVFESSLPSFGEGIVVISDGKVHGGDIGFVCRGRLARPVMELSISQYDNELPSVLGMEGNYDLVLKYEKTDDDEYYFTGHVKGDESRVITANAVFITGLLPS</sequence>
<reference evidence="1" key="1">
    <citation type="submission" date="2012-01" db="EMBL/GenBank/DDBJ databases">
        <authorList>
            <person name="Summers A.O."/>
            <person name="Wireman J."/>
        </authorList>
    </citation>
    <scope>NUCLEOTIDE SEQUENCE</scope>
    <source>
        <strain evidence="1">14</strain>
        <plasmid evidence="1">p14-120</plasmid>
    </source>
</reference>
<evidence type="ECO:0000313" key="1">
    <source>
        <dbReference type="EMBL" id="AFK89981.1"/>
    </source>
</evidence>
<geneLocation type="plasmid" evidence="1">
    <name>p14-120</name>
</geneLocation>
<protein>
    <recommendedName>
        <fullName evidence="2">Nucleoside transporter</fullName>
    </recommendedName>
</protein>
<dbReference type="EMBL" id="JQ418538">
    <property type="protein sequence ID" value="AFK89981.1"/>
    <property type="molecule type" value="Genomic_DNA"/>
</dbReference>
<evidence type="ECO:0008006" key="2">
    <source>
        <dbReference type="Google" id="ProtNLM"/>
    </source>
</evidence>
<dbReference type="RefSeq" id="WP_015062579.1">
    <property type="nucleotide sequence ID" value="NC_019342.1"/>
</dbReference>
<dbReference type="Gene3D" id="2.40.128.380">
    <property type="entry name" value="T3SS negative regulator GrlR"/>
    <property type="match status" value="1"/>
</dbReference>